<comment type="caution">
    <text evidence="2">The sequence shown here is derived from an EMBL/GenBank/DDBJ whole genome shotgun (WGS) entry which is preliminary data.</text>
</comment>
<organism evidence="2 3">
    <name type="scientific">Mitsuokella multacida</name>
    <dbReference type="NCBI Taxonomy" id="52226"/>
    <lineage>
        <taxon>Bacteria</taxon>
        <taxon>Bacillati</taxon>
        <taxon>Bacillota</taxon>
        <taxon>Negativicutes</taxon>
        <taxon>Selenomonadales</taxon>
        <taxon>Selenomonadaceae</taxon>
        <taxon>Mitsuokella</taxon>
    </lineage>
</organism>
<dbReference type="RefSeq" id="WP_118175948.1">
    <property type="nucleotide sequence ID" value="NZ_CAMKFF010000034.1"/>
</dbReference>
<feature type="region of interest" description="Disordered" evidence="1">
    <location>
        <begin position="41"/>
        <end position="81"/>
    </location>
</feature>
<protein>
    <submittedName>
        <fullName evidence="2">Uncharacterized protein</fullName>
    </submittedName>
</protein>
<accession>A0A414NWY0</accession>
<dbReference type="EMBL" id="QRHE01000005">
    <property type="protein sequence ID" value="RHF51754.1"/>
    <property type="molecule type" value="Genomic_DNA"/>
</dbReference>
<evidence type="ECO:0000313" key="2">
    <source>
        <dbReference type="EMBL" id="RHF51754.1"/>
    </source>
</evidence>
<sequence length="99" mass="10888">MLKLNWEKGMAAVLAGIMSFGVLSTTLAVPAEAAAHHYEDSNWHSHHDRQVEKQRHEAHERLEREHRRTEKSSKGHSTGEVTTAAILGAVVGAVIAKNT</sequence>
<dbReference type="Proteomes" id="UP000283442">
    <property type="component" value="Unassembled WGS sequence"/>
</dbReference>
<evidence type="ECO:0000256" key="1">
    <source>
        <dbReference type="SAM" id="MobiDB-lite"/>
    </source>
</evidence>
<dbReference type="AlphaFoldDB" id="A0A414NWY0"/>
<feature type="compositionally biased region" description="Basic and acidic residues" evidence="1">
    <location>
        <begin position="41"/>
        <end position="73"/>
    </location>
</feature>
<dbReference type="OrthoDB" id="1666938at2"/>
<name>A0A414NWY0_9FIRM</name>
<evidence type="ECO:0000313" key="3">
    <source>
        <dbReference type="Proteomes" id="UP000283442"/>
    </source>
</evidence>
<gene>
    <name evidence="2" type="ORF">DW674_05895</name>
</gene>
<proteinExistence type="predicted"/>
<reference evidence="2 3" key="1">
    <citation type="submission" date="2018-08" db="EMBL/GenBank/DDBJ databases">
        <title>A genome reference for cultivated species of the human gut microbiota.</title>
        <authorList>
            <person name="Zou Y."/>
            <person name="Xue W."/>
            <person name="Luo G."/>
        </authorList>
    </citation>
    <scope>NUCLEOTIDE SEQUENCE [LARGE SCALE GENOMIC DNA]</scope>
    <source>
        <strain evidence="2 3">AM25-21AC</strain>
    </source>
</reference>